<name>A0ABX6AD27_STRVD</name>
<dbReference type="EMBL" id="CP023700">
    <property type="protein sequence ID" value="QEU84894.1"/>
    <property type="molecule type" value="Genomic_DNA"/>
</dbReference>
<evidence type="ECO:0000313" key="2">
    <source>
        <dbReference type="EMBL" id="QEU84894.1"/>
    </source>
</evidence>
<evidence type="ECO:0000313" key="3">
    <source>
        <dbReference type="Proteomes" id="UP000327143"/>
    </source>
</evidence>
<keyword evidence="3" id="KW-1185">Reference proteome</keyword>
<proteinExistence type="predicted"/>
<accession>A0ABX6AD27</accession>
<evidence type="ECO:0000256" key="1">
    <source>
        <dbReference type="SAM" id="MobiDB-lite"/>
    </source>
</evidence>
<sequence>MAIGSRPLPYRPPVVDRATRRVREEVSAVPPPPPPLGRARRRAAQAFDEALDDAELVAARAALAQGRWQNTRSLLVRTGDDWDRRGHRITVLAREPSCAAWAREWLLADPGSGDASVLLALAQVRRALHGKDKPARAREACRKAAELAPADPTPWLGLLLLECARDAEGDVVRLFEQVRTRYADHHHAHHLVVAWLAERRVDAGADPLHEVYDFANWAAEQAPADSPLAVLPVIAHAERYRALAAAGHEPADPVASGHWTGRRARQVMKAAFDWWLEWEHEGHPRRLVDLNFLAHAKVCEGRGAEAAALFHRIGDHATPAPWSYPERDPLTAFRTARATALGAT</sequence>
<feature type="compositionally biased region" description="Basic and acidic residues" evidence="1">
    <location>
        <begin position="17"/>
        <end position="26"/>
    </location>
</feature>
<organism evidence="2 3">
    <name type="scientific">Streptomyces viridosporus T7A</name>
    <dbReference type="NCBI Taxonomy" id="665577"/>
    <lineage>
        <taxon>Bacteria</taxon>
        <taxon>Bacillati</taxon>
        <taxon>Actinomycetota</taxon>
        <taxon>Actinomycetes</taxon>
        <taxon>Kitasatosporales</taxon>
        <taxon>Streptomycetaceae</taxon>
        <taxon>Streptomyces</taxon>
    </lineage>
</organism>
<dbReference type="Proteomes" id="UP000327143">
    <property type="component" value="Chromosome"/>
</dbReference>
<gene>
    <name evidence="2" type="ORF">CP969_09410</name>
</gene>
<protein>
    <recommendedName>
        <fullName evidence="4">DUF4034 domain-containing protein</fullName>
    </recommendedName>
</protein>
<reference evidence="2 3" key="1">
    <citation type="submission" date="2017-09" db="EMBL/GenBank/DDBJ databases">
        <authorList>
            <person name="Lee N."/>
            <person name="Cho B.-K."/>
        </authorList>
    </citation>
    <scope>NUCLEOTIDE SEQUENCE [LARGE SCALE GENOMIC DNA]</scope>
    <source>
        <strain evidence="2 3">ATCC 39115</strain>
    </source>
</reference>
<evidence type="ECO:0008006" key="4">
    <source>
        <dbReference type="Google" id="ProtNLM"/>
    </source>
</evidence>
<feature type="region of interest" description="Disordered" evidence="1">
    <location>
        <begin position="1"/>
        <end position="39"/>
    </location>
</feature>